<keyword evidence="4 9" id="KW-0863">Zinc-finger</keyword>
<evidence type="ECO:0000313" key="12">
    <source>
        <dbReference type="EMBL" id="JAG73009.1"/>
    </source>
</evidence>
<dbReference type="Gene3D" id="3.30.160.60">
    <property type="entry name" value="Classic Zinc Finger"/>
    <property type="match status" value="1"/>
</dbReference>
<evidence type="ECO:0000256" key="4">
    <source>
        <dbReference type="ARBA" id="ARBA00022771"/>
    </source>
</evidence>
<evidence type="ECO:0000256" key="5">
    <source>
        <dbReference type="ARBA" id="ARBA00022833"/>
    </source>
</evidence>
<evidence type="ECO:0000256" key="9">
    <source>
        <dbReference type="PROSITE-ProRule" id="PRU00042"/>
    </source>
</evidence>
<accession>A0A0C9QRH2</accession>
<gene>
    <name evidence="12" type="primary">SNAI3</name>
    <name evidence="12" type="ORF">g.32679</name>
</gene>
<name>A0A0C9QRH2_9HYME</name>
<comment type="subcellular location">
    <subcellularLocation>
        <location evidence="1">Nucleus</location>
    </subcellularLocation>
</comment>
<sequence length="115" mass="13272">AAQEAAQDHRDSQDPLALPNDPSRRFMCSYCKTAYTKLHILKKHMRSTCYWNPHSRVFKNPKPFPCSRCSASFKNQSLLTRHINVDCGRIHRCNKCLATFNHLNSLQKHKAKCDG</sequence>
<dbReference type="InterPro" id="IPR013087">
    <property type="entry name" value="Znf_C2H2_type"/>
</dbReference>
<proteinExistence type="inferred from homology"/>
<dbReference type="InterPro" id="IPR050527">
    <property type="entry name" value="Snail/Krueppel_Znf"/>
</dbReference>
<dbReference type="PANTHER" id="PTHR24388">
    <property type="entry name" value="ZINC FINGER PROTEIN"/>
    <property type="match status" value="1"/>
</dbReference>
<evidence type="ECO:0000256" key="1">
    <source>
        <dbReference type="ARBA" id="ARBA00004123"/>
    </source>
</evidence>
<evidence type="ECO:0000256" key="8">
    <source>
        <dbReference type="ARBA" id="ARBA00037948"/>
    </source>
</evidence>
<keyword evidence="7" id="KW-0539">Nucleus</keyword>
<dbReference type="PROSITE" id="PS50157">
    <property type="entry name" value="ZINC_FINGER_C2H2_2"/>
    <property type="match status" value="1"/>
</dbReference>
<keyword evidence="5" id="KW-0862">Zinc</keyword>
<evidence type="ECO:0000256" key="10">
    <source>
        <dbReference type="SAM" id="MobiDB-lite"/>
    </source>
</evidence>
<protein>
    <submittedName>
        <fullName evidence="12">SNAI3 protein</fullName>
    </submittedName>
</protein>
<organism evidence="12">
    <name type="scientific">Fopius arisanus</name>
    <dbReference type="NCBI Taxonomy" id="64838"/>
    <lineage>
        <taxon>Eukaryota</taxon>
        <taxon>Metazoa</taxon>
        <taxon>Ecdysozoa</taxon>
        <taxon>Arthropoda</taxon>
        <taxon>Hexapoda</taxon>
        <taxon>Insecta</taxon>
        <taxon>Pterygota</taxon>
        <taxon>Neoptera</taxon>
        <taxon>Endopterygota</taxon>
        <taxon>Hymenoptera</taxon>
        <taxon>Apocrita</taxon>
        <taxon>Ichneumonoidea</taxon>
        <taxon>Braconidae</taxon>
        <taxon>Opiinae</taxon>
        <taxon>Fopius</taxon>
    </lineage>
</organism>
<dbReference type="GO" id="GO:0000978">
    <property type="term" value="F:RNA polymerase II cis-regulatory region sequence-specific DNA binding"/>
    <property type="evidence" value="ECO:0007669"/>
    <property type="project" value="TreeGrafter"/>
</dbReference>
<dbReference type="EMBL" id="GBYB01003242">
    <property type="protein sequence ID" value="JAG73009.1"/>
    <property type="molecule type" value="Transcribed_RNA"/>
</dbReference>
<keyword evidence="3" id="KW-0677">Repeat</keyword>
<evidence type="ECO:0000256" key="7">
    <source>
        <dbReference type="ARBA" id="ARBA00023242"/>
    </source>
</evidence>
<dbReference type="InterPro" id="IPR036236">
    <property type="entry name" value="Znf_C2H2_sf"/>
</dbReference>
<feature type="region of interest" description="Disordered" evidence="10">
    <location>
        <begin position="1"/>
        <end position="21"/>
    </location>
</feature>
<dbReference type="AlphaFoldDB" id="A0A0C9QRH2"/>
<feature type="domain" description="C2H2-type" evidence="11">
    <location>
        <begin position="64"/>
        <end position="96"/>
    </location>
</feature>
<comment type="similarity">
    <text evidence="8">Belongs to the snail C2H2-type zinc-finger protein family.</text>
</comment>
<dbReference type="Pfam" id="PF00096">
    <property type="entry name" value="zf-C2H2"/>
    <property type="match status" value="1"/>
</dbReference>
<dbReference type="GO" id="GO:0000981">
    <property type="term" value="F:DNA-binding transcription factor activity, RNA polymerase II-specific"/>
    <property type="evidence" value="ECO:0007669"/>
    <property type="project" value="TreeGrafter"/>
</dbReference>
<keyword evidence="2" id="KW-0479">Metal-binding</keyword>
<evidence type="ECO:0000256" key="6">
    <source>
        <dbReference type="ARBA" id="ARBA00023125"/>
    </source>
</evidence>
<dbReference type="SUPFAM" id="SSF57667">
    <property type="entry name" value="beta-beta-alpha zinc fingers"/>
    <property type="match status" value="1"/>
</dbReference>
<dbReference type="GO" id="GO:0008270">
    <property type="term" value="F:zinc ion binding"/>
    <property type="evidence" value="ECO:0007669"/>
    <property type="project" value="UniProtKB-KW"/>
</dbReference>
<evidence type="ECO:0000256" key="3">
    <source>
        <dbReference type="ARBA" id="ARBA00022737"/>
    </source>
</evidence>
<dbReference type="GO" id="GO:0005634">
    <property type="term" value="C:nucleus"/>
    <property type="evidence" value="ECO:0007669"/>
    <property type="project" value="UniProtKB-SubCell"/>
</dbReference>
<evidence type="ECO:0000259" key="11">
    <source>
        <dbReference type="PROSITE" id="PS50157"/>
    </source>
</evidence>
<reference evidence="12" key="1">
    <citation type="submission" date="2015-01" db="EMBL/GenBank/DDBJ databases">
        <title>Transcriptome Assembly of Fopius arisanus.</title>
        <authorList>
            <person name="Geib S."/>
        </authorList>
    </citation>
    <scope>NUCLEOTIDE SEQUENCE</scope>
</reference>
<feature type="compositionally biased region" description="Basic and acidic residues" evidence="10">
    <location>
        <begin position="1"/>
        <end position="13"/>
    </location>
</feature>
<dbReference type="PANTHER" id="PTHR24388:SF54">
    <property type="entry name" value="PROTEIN ESCARGOT"/>
    <property type="match status" value="1"/>
</dbReference>
<evidence type="ECO:0000256" key="2">
    <source>
        <dbReference type="ARBA" id="ARBA00022723"/>
    </source>
</evidence>
<feature type="non-terminal residue" evidence="12">
    <location>
        <position position="1"/>
    </location>
</feature>
<keyword evidence="6" id="KW-0238">DNA-binding</keyword>